<dbReference type="Gene3D" id="1.25.40.540">
    <property type="entry name" value="TAP42-like family"/>
    <property type="match status" value="1"/>
</dbReference>
<name>A0AAD6YJW7_9AGAR</name>
<accession>A0AAD6YJW7</accession>
<feature type="region of interest" description="Disordered" evidence="1">
    <location>
        <begin position="225"/>
        <end position="265"/>
    </location>
</feature>
<dbReference type="GO" id="GO:0051721">
    <property type="term" value="F:protein phosphatase 2A binding"/>
    <property type="evidence" value="ECO:0007669"/>
    <property type="project" value="TreeGrafter"/>
</dbReference>
<sequence length="383" mass="42700">MSLPALFLHSLQDASKAFNQSSFDKSTQDLIRSSLADLKSLSSRIVGLSLFSPNETLEDISTRDLIYLLVPYALAEVQGRLRTEGNDERIGCLKQSRAYILTFLSNLENYETVPDSERMLHAQDVTTIKDPASRRELKIKQYQREKDLRSRIEAIRKRRGQLPTQVEIESDFELIASLLPKNDEEDTESESEDILRETTLLLLRLCYAQAQSQLVSLGQELDLLQSAPSFPPTPRPPPEDGRRSKERVAENDMWKLDAPGGTDGKGPLLDPQGKPLRPFTILPAGSSDRTRLAAQVFGPGHRLPTMTIDEYLQTEQDRGNILTGGGPASETALTSSEQLDLDSQMDGTSGGAEKEEIKRLKDEKWAQFTDENPRGAGNTMNRG</sequence>
<dbReference type="GO" id="GO:0005829">
    <property type="term" value="C:cytosol"/>
    <property type="evidence" value="ECO:0007669"/>
    <property type="project" value="TreeGrafter"/>
</dbReference>
<feature type="compositionally biased region" description="Basic and acidic residues" evidence="1">
    <location>
        <begin position="352"/>
        <end position="365"/>
    </location>
</feature>
<dbReference type="PANTHER" id="PTHR10933:SF9">
    <property type="entry name" value="IMMUNOGLOBULIN-BINDING PROTEIN 1"/>
    <property type="match status" value="1"/>
</dbReference>
<dbReference type="InterPro" id="IPR007304">
    <property type="entry name" value="TAP46-like"/>
</dbReference>
<comment type="caution">
    <text evidence="2">The sequence shown here is derived from an EMBL/GenBank/DDBJ whole genome shotgun (WGS) entry which is preliminary data.</text>
</comment>
<evidence type="ECO:0000313" key="3">
    <source>
        <dbReference type="Proteomes" id="UP001219525"/>
    </source>
</evidence>
<evidence type="ECO:0000313" key="2">
    <source>
        <dbReference type="EMBL" id="KAJ7217195.1"/>
    </source>
</evidence>
<keyword evidence="3" id="KW-1185">Reference proteome</keyword>
<dbReference type="GO" id="GO:0035303">
    <property type="term" value="P:regulation of dephosphorylation"/>
    <property type="evidence" value="ECO:0007669"/>
    <property type="project" value="TreeGrafter"/>
</dbReference>
<dbReference type="EMBL" id="JARJCW010000014">
    <property type="protein sequence ID" value="KAJ7217195.1"/>
    <property type="molecule type" value="Genomic_DNA"/>
</dbReference>
<dbReference type="InterPro" id="IPR038511">
    <property type="entry name" value="TAP42/TAP46-like_sf"/>
</dbReference>
<organism evidence="2 3">
    <name type="scientific">Mycena pura</name>
    <dbReference type="NCBI Taxonomy" id="153505"/>
    <lineage>
        <taxon>Eukaryota</taxon>
        <taxon>Fungi</taxon>
        <taxon>Dikarya</taxon>
        <taxon>Basidiomycota</taxon>
        <taxon>Agaricomycotina</taxon>
        <taxon>Agaricomycetes</taxon>
        <taxon>Agaricomycetidae</taxon>
        <taxon>Agaricales</taxon>
        <taxon>Marasmiineae</taxon>
        <taxon>Mycenaceae</taxon>
        <taxon>Mycena</taxon>
    </lineage>
</organism>
<dbReference type="Proteomes" id="UP001219525">
    <property type="component" value="Unassembled WGS sequence"/>
</dbReference>
<dbReference type="Pfam" id="PF04177">
    <property type="entry name" value="TAP42"/>
    <property type="match status" value="1"/>
</dbReference>
<protein>
    <submittedName>
        <fullName evidence="2">TAP42-like protein</fullName>
    </submittedName>
</protein>
<reference evidence="2" key="1">
    <citation type="submission" date="2023-03" db="EMBL/GenBank/DDBJ databases">
        <title>Massive genome expansion in bonnet fungi (Mycena s.s.) driven by repeated elements and novel gene families across ecological guilds.</title>
        <authorList>
            <consortium name="Lawrence Berkeley National Laboratory"/>
            <person name="Harder C.B."/>
            <person name="Miyauchi S."/>
            <person name="Viragh M."/>
            <person name="Kuo A."/>
            <person name="Thoen E."/>
            <person name="Andreopoulos B."/>
            <person name="Lu D."/>
            <person name="Skrede I."/>
            <person name="Drula E."/>
            <person name="Henrissat B."/>
            <person name="Morin E."/>
            <person name="Kohler A."/>
            <person name="Barry K."/>
            <person name="LaButti K."/>
            <person name="Morin E."/>
            <person name="Salamov A."/>
            <person name="Lipzen A."/>
            <person name="Mereny Z."/>
            <person name="Hegedus B."/>
            <person name="Baldrian P."/>
            <person name="Stursova M."/>
            <person name="Weitz H."/>
            <person name="Taylor A."/>
            <person name="Grigoriev I.V."/>
            <person name="Nagy L.G."/>
            <person name="Martin F."/>
            <person name="Kauserud H."/>
        </authorList>
    </citation>
    <scope>NUCLEOTIDE SEQUENCE</scope>
    <source>
        <strain evidence="2">9144</strain>
    </source>
</reference>
<feature type="compositionally biased region" description="Basic and acidic residues" evidence="1">
    <location>
        <begin position="237"/>
        <end position="255"/>
    </location>
</feature>
<dbReference type="PANTHER" id="PTHR10933">
    <property type="entry name" value="IMMUNOGLOBULIN-BINDING PROTEIN 1"/>
    <property type="match status" value="1"/>
</dbReference>
<evidence type="ECO:0000256" key="1">
    <source>
        <dbReference type="SAM" id="MobiDB-lite"/>
    </source>
</evidence>
<dbReference type="AlphaFoldDB" id="A0AAD6YJW7"/>
<proteinExistence type="predicted"/>
<feature type="region of interest" description="Disordered" evidence="1">
    <location>
        <begin position="318"/>
        <end position="383"/>
    </location>
</feature>
<dbReference type="GO" id="GO:0009966">
    <property type="term" value="P:regulation of signal transduction"/>
    <property type="evidence" value="ECO:0007669"/>
    <property type="project" value="InterPro"/>
</dbReference>
<gene>
    <name evidence="2" type="ORF">GGX14DRAFT_440675</name>
</gene>